<dbReference type="Pfam" id="PF04773">
    <property type="entry name" value="FecR"/>
    <property type="match status" value="1"/>
</dbReference>
<dbReference type="RefSeq" id="WP_346756078.1">
    <property type="nucleotide sequence ID" value="NZ_JAUJEB010000001.1"/>
</dbReference>
<dbReference type="PANTHER" id="PTHR30273:SF2">
    <property type="entry name" value="PROTEIN FECR"/>
    <property type="match status" value="1"/>
</dbReference>
<keyword evidence="1" id="KW-1133">Transmembrane helix</keyword>
<gene>
    <name evidence="4" type="ORF">QQ020_01720</name>
</gene>
<name>A0ABT8L0Y5_9BACT</name>
<keyword evidence="5" id="KW-1185">Reference proteome</keyword>
<evidence type="ECO:0000313" key="4">
    <source>
        <dbReference type="EMBL" id="MDN5210737.1"/>
    </source>
</evidence>
<evidence type="ECO:0000256" key="1">
    <source>
        <dbReference type="SAM" id="Phobius"/>
    </source>
</evidence>
<comment type="caution">
    <text evidence="4">The sequence shown here is derived from an EMBL/GenBank/DDBJ whole genome shotgun (WGS) entry which is preliminary data.</text>
</comment>
<evidence type="ECO:0000259" key="3">
    <source>
        <dbReference type="Pfam" id="PF16344"/>
    </source>
</evidence>
<dbReference type="PIRSF" id="PIRSF018266">
    <property type="entry name" value="FecR"/>
    <property type="match status" value="1"/>
</dbReference>
<dbReference type="InterPro" id="IPR012373">
    <property type="entry name" value="Ferrdict_sens_TM"/>
</dbReference>
<dbReference type="PANTHER" id="PTHR30273">
    <property type="entry name" value="PERIPLASMIC SIGNAL SENSOR AND SIGMA FACTOR ACTIVATOR FECR-RELATED"/>
    <property type="match status" value="1"/>
</dbReference>
<protein>
    <submittedName>
        <fullName evidence="4">FecR domain-containing protein</fullName>
    </submittedName>
</protein>
<dbReference type="InterPro" id="IPR032508">
    <property type="entry name" value="FecR_C"/>
</dbReference>
<accession>A0ABT8L0Y5</accession>
<feature type="transmembrane region" description="Helical" evidence="1">
    <location>
        <begin position="90"/>
        <end position="115"/>
    </location>
</feature>
<dbReference type="EMBL" id="JAUJEB010000001">
    <property type="protein sequence ID" value="MDN5210737.1"/>
    <property type="molecule type" value="Genomic_DNA"/>
</dbReference>
<dbReference type="Gene3D" id="3.55.50.30">
    <property type="match status" value="1"/>
</dbReference>
<dbReference type="Pfam" id="PF16344">
    <property type="entry name" value="FecR_C"/>
    <property type="match status" value="1"/>
</dbReference>
<organism evidence="4 5">
    <name type="scientific">Agaribacillus aureus</name>
    <dbReference type="NCBI Taxonomy" id="3051825"/>
    <lineage>
        <taxon>Bacteria</taxon>
        <taxon>Pseudomonadati</taxon>
        <taxon>Bacteroidota</taxon>
        <taxon>Cytophagia</taxon>
        <taxon>Cytophagales</taxon>
        <taxon>Splendidivirgaceae</taxon>
        <taxon>Agaribacillus</taxon>
    </lineage>
</organism>
<evidence type="ECO:0000259" key="2">
    <source>
        <dbReference type="Pfam" id="PF04773"/>
    </source>
</evidence>
<keyword evidence="1" id="KW-0472">Membrane</keyword>
<dbReference type="Proteomes" id="UP001172083">
    <property type="component" value="Unassembled WGS sequence"/>
</dbReference>
<proteinExistence type="predicted"/>
<evidence type="ECO:0000313" key="5">
    <source>
        <dbReference type="Proteomes" id="UP001172083"/>
    </source>
</evidence>
<sequence length="343" mass="39904">MRYKEYTIEQFLKDEYFVNWIIAPNAESDYFWKEWMRLNPEKIQVIESARQLVQSIEYEYKHKFSDGRYHQILENILQHNRSARSKKSPAFLSSNWMGGLAASFTILLLAGIYFFNYKNSEDYLDEPVHTVTKTTSLGQKKTIGLPDGTIVKLNTGSKLIYTQPFNEKQREVKLEGEAFFEVAKDVERPFIIQSGRLKTKVLGTSFNIRSYKNEKMITVAVLTGKVKIANENGESDILFPEDMGVYNKEDKEITKTNFDSKNVFGWKDGILVFKDMEIKDIFSILEKWYGIKIRVDKDIMITGKYTGEYQNASLERVLDGISYTSKFSYKINTDEVLITKQIK</sequence>
<reference evidence="4" key="1">
    <citation type="submission" date="2023-06" db="EMBL/GenBank/DDBJ databases">
        <title>Genomic of Agaribacillus aureum.</title>
        <authorList>
            <person name="Wang G."/>
        </authorList>
    </citation>
    <scope>NUCLEOTIDE SEQUENCE</scope>
    <source>
        <strain evidence="4">BMA12</strain>
    </source>
</reference>
<dbReference type="InterPro" id="IPR006860">
    <property type="entry name" value="FecR"/>
</dbReference>
<feature type="domain" description="Protein FecR C-terminal" evidence="3">
    <location>
        <begin position="271"/>
        <end position="338"/>
    </location>
</feature>
<dbReference type="Gene3D" id="2.60.120.1440">
    <property type="match status" value="1"/>
</dbReference>
<feature type="domain" description="FecR protein" evidence="2">
    <location>
        <begin position="134"/>
        <end position="227"/>
    </location>
</feature>
<keyword evidence="1" id="KW-0812">Transmembrane</keyword>